<feature type="region of interest" description="Disordered" evidence="1">
    <location>
        <begin position="1"/>
        <end position="151"/>
    </location>
</feature>
<feature type="compositionally biased region" description="Basic and acidic residues" evidence="1">
    <location>
        <begin position="99"/>
        <end position="131"/>
    </location>
</feature>
<dbReference type="Proteomes" id="UP001066276">
    <property type="component" value="Chromosome 7"/>
</dbReference>
<dbReference type="EMBL" id="JANPWB010000011">
    <property type="protein sequence ID" value="KAJ1126383.1"/>
    <property type="molecule type" value="Genomic_DNA"/>
</dbReference>
<evidence type="ECO:0000256" key="1">
    <source>
        <dbReference type="SAM" id="MobiDB-lite"/>
    </source>
</evidence>
<comment type="caution">
    <text evidence="2">The sequence shown here is derived from an EMBL/GenBank/DDBJ whole genome shotgun (WGS) entry which is preliminary data.</text>
</comment>
<accession>A0AAV7PDK6</accession>
<protein>
    <submittedName>
        <fullName evidence="2">Uncharacterized protein</fullName>
    </submittedName>
</protein>
<keyword evidence="3" id="KW-1185">Reference proteome</keyword>
<gene>
    <name evidence="2" type="ORF">NDU88_004791</name>
</gene>
<evidence type="ECO:0000313" key="3">
    <source>
        <dbReference type="Proteomes" id="UP001066276"/>
    </source>
</evidence>
<organism evidence="2 3">
    <name type="scientific">Pleurodeles waltl</name>
    <name type="common">Iberian ribbed newt</name>
    <dbReference type="NCBI Taxonomy" id="8319"/>
    <lineage>
        <taxon>Eukaryota</taxon>
        <taxon>Metazoa</taxon>
        <taxon>Chordata</taxon>
        <taxon>Craniata</taxon>
        <taxon>Vertebrata</taxon>
        <taxon>Euteleostomi</taxon>
        <taxon>Amphibia</taxon>
        <taxon>Batrachia</taxon>
        <taxon>Caudata</taxon>
        <taxon>Salamandroidea</taxon>
        <taxon>Salamandridae</taxon>
        <taxon>Pleurodelinae</taxon>
        <taxon>Pleurodeles</taxon>
    </lineage>
</organism>
<feature type="compositionally biased region" description="Basic and acidic residues" evidence="1">
    <location>
        <begin position="79"/>
        <end position="89"/>
    </location>
</feature>
<reference evidence="2" key="1">
    <citation type="journal article" date="2022" name="bioRxiv">
        <title>Sequencing and chromosome-scale assembly of the giantPleurodeles waltlgenome.</title>
        <authorList>
            <person name="Brown T."/>
            <person name="Elewa A."/>
            <person name="Iarovenko S."/>
            <person name="Subramanian E."/>
            <person name="Araus A.J."/>
            <person name="Petzold A."/>
            <person name="Susuki M."/>
            <person name="Suzuki K.-i.T."/>
            <person name="Hayashi T."/>
            <person name="Toyoda A."/>
            <person name="Oliveira C."/>
            <person name="Osipova E."/>
            <person name="Leigh N.D."/>
            <person name="Simon A."/>
            <person name="Yun M.H."/>
        </authorList>
    </citation>
    <scope>NUCLEOTIDE SEQUENCE</scope>
    <source>
        <strain evidence="2">20211129_DDA</strain>
        <tissue evidence="2">Liver</tissue>
    </source>
</reference>
<name>A0AAV7PDK6_PLEWA</name>
<dbReference type="AlphaFoldDB" id="A0AAV7PDK6"/>
<evidence type="ECO:0000313" key="2">
    <source>
        <dbReference type="EMBL" id="KAJ1126383.1"/>
    </source>
</evidence>
<proteinExistence type="predicted"/>
<sequence>MRSRNRRDRERSDLASDGAGAGGYSLDRGSTESVLQRPEERALKKHSSRESSGASGPRSPHLRPEEREIPAYGGGTWSEQKRPRVERSGGGRRWAGGRSLDRGSAEGVQRRPERNTAARRRAEPVGPDRRTIFTYARSRGKKNTGPNTLDT</sequence>